<dbReference type="PROSITE" id="PS51186">
    <property type="entry name" value="GNAT"/>
    <property type="match status" value="1"/>
</dbReference>
<dbReference type="Proteomes" id="UP000823854">
    <property type="component" value="Unassembled WGS sequence"/>
</dbReference>
<dbReference type="Gene3D" id="3.40.630.30">
    <property type="match status" value="1"/>
</dbReference>
<keyword evidence="2 4" id="KW-0012">Acyltransferase</keyword>
<dbReference type="PANTHER" id="PTHR43877:SF2">
    <property type="entry name" value="AMINOALKYLPHOSPHONATE N-ACETYLTRANSFERASE-RELATED"/>
    <property type="match status" value="1"/>
</dbReference>
<dbReference type="InterPro" id="IPR000182">
    <property type="entry name" value="GNAT_dom"/>
</dbReference>
<accession>A0A9D2Q0P6</accession>
<dbReference type="InterPro" id="IPR050832">
    <property type="entry name" value="Bact_Acetyltransf"/>
</dbReference>
<dbReference type="GO" id="GO:0016747">
    <property type="term" value="F:acyltransferase activity, transferring groups other than amino-acyl groups"/>
    <property type="evidence" value="ECO:0007669"/>
    <property type="project" value="InterPro"/>
</dbReference>
<sequence>MLAADPGAFWADPAEAQRRTAAQWREEIAGPRQHLQARESEEVLGGIALLPQGYTPAHHIPEDRAHIVSLWVRPEARGRGVSAALLRHLAHLALEIGRPDLRLDVDESNAPAMALYERVGFRPTGARDPREGRSTAWIEYAIDAEQLTLI</sequence>
<dbReference type="EMBL" id="DWWC01000289">
    <property type="protein sequence ID" value="HJC70709.1"/>
    <property type="molecule type" value="Genomic_DNA"/>
</dbReference>
<dbReference type="EC" id="2.3.1.-" evidence="4"/>
<evidence type="ECO:0000313" key="4">
    <source>
        <dbReference type="EMBL" id="HJC70709.1"/>
    </source>
</evidence>
<reference evidence="4" key="2">
    <citation type="submission" date="2021-04" db="EMBL/GenBank/DDBJ databases">
        <authorList>
            <person name="Gilroy R."/>
        </authorList>
    </citation>
    <scope>NUCLEOTIDE SEQUENCE</scope>
    <source>
        <strain evidence="4">CHK130-7132</strain>
    </source>
</reference>
<gene>
    <name evidence="4" type="ORF">H9932_13680</name>
</gene>
<feature type="domain" description="N-acetyltransferase" evidence="3">
    <location>
        <begin position="1"/>
        <end position="145"/>
    </location>
</feature>
<reference evidence="4" key="1">
    <citation type="journal article" date="2021" name="PeerJ">
        <title>Extensive microbial diversity within the chicken gut microbiome revealed by metagenomics and culture.</title>
        <authorList>
            <person name="Gilroy R."/>
            <person name="Ravi A."/>
            <person name="Getino M."/>
            <person name="Pursley I."/>
            <person name="Horton D.L."/>
            <person name="Alikhan N.F."/>
            <person name="Baker D."/>
            <person name="Gharbi K."/>
            <person name="Hall N."/>
            <person name="Watson M."/>
            <person name="Adriaenssens E.M."/>
            <person name="Foster-Nyarko E."/>
            <person name="Jarju S."/>
            <person name="Secka A."/>
            <person name="Antonio M."/>
            <person name="Oren A."/>
            <person name="Chaudhuri R.R."/>
            <person name="La Ragione R."/>
            <person name="Hildebrand F."/>
            <person name="Pallen M.J."/>
        </authorList>
    </citation>
    <scope>NUCLEOTIDE SEQUENCE</scope>
    <source>
        <strain evidence="4">CHK130-7132</strain>
    </source>
</reference>
<organism evidence="4 5">
    <name type="scientific">Candidatus Brachybacterium intestinipullorum</name>
    <dbReference type="NCBI Taxonomy" id="2838512"/>
    <lineage>
        <taxon>Bacteria</taxon>
        <taxon>Bacillati</taxon>
        <taxon>Actinomycetota</taxon>
        <taxon>Actinomycetes</taxon>
        <taxon>Micrococcales</taxon>
        <taxon>Dermabacteraceae</taxon>
        <taxon>Brachybacterium</taxon>
    </lineage>
</organism>
<evidence type="ECO:0000256" key="2">
    <source>
        <dbReference type="ARBA" id="ARBA00023315"/>
    </source>
</evidence>
<name>A0A9D2Q0P6_9MICO</name>
<evidence type="ECO:0000259" key="3">
    <source>
        <dbReference type="PROSITE" id="PS51186"/>
    </source>
</evidence>
<dbReference type="PANTHER" id="PTHR43877">
    <property type="entry name" value="AMINOALKYLPHOSPHONATE N-ACETYLTRANSFERASE-RELATED-RELATED"/>
    <property type="match status" value="1"/>
</dbReference>
<dbReference type="CDD" id="cd04301">
    <property type="entry name" value="NAT_SF"/>
    <property type="match status" value="1"/>
</dbReference>
<dbReference type="AlphaFoldDB" id="A0A9D2Q0P6"/>
<dbReference type="SUPFAM" id="SSF55729">
    <property type="entry name" value="Acyl-CoA N-acyltransferases (Nat)"/>
    <property type="match status" value="1"/>
</dbReference>
<evidence type="ECO:0000313" key="5">
    <source>
        <dbReference type="Proteomes" id="UP000823854"/>
    </source>
</evidence>
<evidence type="ECO:0000256" key="1">
    <source>
        <dbReference type="ARBA" id="ARBA00022679"/>
    </source>
</evidence>
<protein>
    <submittedName>
        <fullName evidence="4">GNAT family N-acetyltransferase</fullName>
        <ecNumber evidence="4">2.3.1.-</ecNumber>
    </submittedName>
</protein>
<dbReference type="InterPro" id="IPR016181">
    <property type="entry name" value="Acyl_CoA_acyltransferase"/>
</dbReference>
<comment type="caution">
    <text evidence="4">The sequence shown here is derived from an EMBL/GenBank/DDBJ whole genome shotgun (WGS) entry which is preliminary data.</text>
</comment>
<keyword evidence="1 4" id="KW-0808">Transferase</keyword>
<dbReference type="Pfam" id="PF00583">
    <property type="entry name" value="Acetyltransf_1"/>
    <property type="match status" value="1"/>
</dbReference>
<proteinExistence type="predicted"/>